<keyword evidence="3" id="KW-0378">Hydrolase</keyword>
<keyword evidence="4" id="KW-1185">Reference proteome</keyword>
<dbReference type="RefSeq" id="WP_073061748.1">
    <property type="nucleotide sequence ID" value="NZ_FQWT01000002.1"/>
</dbReference>
<feature type="transmembrane region" description="Helical" evidence="1">
    <location>
        <begin position="88"/>
        <end position="106"/>
    </location>
</feature>
<dbReference type="PANTHER" id="PTHR23028">
    <property type="entry name" value="ACETYLTRANSFERASE"/>
    <property type="match status" value="1"/>
</dbReference>
<sequence>MDKIIDINNRSNNFDFLRLLFSSLVIISHSYPLTNKPEIIDELTKGQLSLGSLSVNCFFIMSGYLIMTSLQRSKTPQEYMWKRILRLYPAYLILLLLTMLFLPIVYQGKNIFHEETYWSYFPNALSLYKIQYEVKGIFESNPYPRAINGSLWSLSYEFTMYIALLLLFPLRKYKYLKVIVIIIFLSSFYCSITETHFLGNTMKKIYLLPIEFYRLCTYFIAGSVLVFIKFQKINNFLVRCLLFASLIMSLYFGFYKYVSPFLLPLLILLIGVNKDKYISSIGEKIGDISYGVYIYAFIVQQALMYYFGLGTLPLMLASIIITYILAYASWHLIEKKMLTYKNLVR</sequence>
<accession>A0A1M5P6J7</accession>
<evidence type="ECO:0000313" key="3">
    <source>
        <dbReference type="EMBL" id="SHG97406.1"/>
    </source>
</evidence>
<dbReference type="InterPro" id="IPR002656">
    <property type="entry name" value="Acyl_transf_3_dom"/>
</dbReference>
<dbReference type="GO" id="GO:0000271">
    <property type="term" value="P:polysaccharide biosynthetic process"/>
    <property type="evidence" value="ECO:0007669"/>
    <property type="project" value="TreeGrafter"/>
</dbReference>
<feature type="transmembrane region" description="Helical" evidence="1">
    <location>
        <begin position="314"/>
        <end position="333"/>
    </location>
</feature>
<dbReference type="InterPro" id="IPR050879">
    <property type="entry name" value="Acyltransferase_3"/>
</dbReference>
<protein>
    <submittedName>
        <fullName evidence="3">Peptidoglycan/LPS O-acetylase OafA/YrhL, contains acyltransferase and SGNH-hydrolase domains</fullName>
    </submittedName>
</protein>
<dbReference type="Proteomes" id="UP000184047">
    <property type="component" value="Unassembled WGS sequence"/>
</dbReference>
<dbReference type="Pfam" id="PF01757">
    <property type="entry name" value="Acyl_transf_3"/>
    <property type="match status" value="1"/>
</dbReference>
<evidence type="ECO:0000259" key="2">
    <source>
        <dbReference type="Pfam" id="PF01757"/>
    </source>
</evidence>
<keyword evidence="1" id="KW-0472">Membrane</keyword>
<dbReference type="AlphaFoldDB" id="A0A1M5P6J7"/>
<proteinExistence type="predicted"/>
<evidence type="ECO:0000256" key="1">
    <source>
        <dbReference type="SAM" id="Phobius"/>
    </source>
</evidence>
<feature type="transmembrane region" description="Helical" evidence="1">
    <location>
        <begin position="46"/>
        <end position="67"/>
    </location>
</feature>
<feature type="transmembrane region" description="Helical" evidence="1">
    <location>
        <begin position="16"/>
        <end position="34"/>
    </location>
</feature>
<keyword evidence="1" id="KW-1133">Transmembrane helix</keyword>
<dbReference type="GO" id="GO:0016020">
    <property type="term" value="C:membrane"/>
    <property type="evidence" value="ECO:0007669"/>
    <property type="project" value="TreeGrafter"/>
</dbReference>
<dbReference type="PANTHER" id="PTHR23028:SF53">
    <property type="entry name" value="ACYL_TRANSF_3 DOMAIN-CONTAINING PROTEIN"/>
    <property type="match status" value="1"/>
</dbReference>
<dbReference type="OrthoDB" id="9796461at2"/>
<feature type="transmembrane region" description="Helical" evidence="1">
    <location>
        <begin position="150"/>
        <end position="168"/>
    </location>
</feature>
<feature type="transmembrane region" description="Helical" evidence="1">
    <location>
        <begin position="237"/>
        <end position="255"/>
    </location>
</feature>
<keyword evidence="3" id="KW-0012">Acyltransferase</keyword>
<keyword evidence="3" id="KW-0808">Transferase</keyword>
<dbReference type="GO" id="GO:0016787">
    <property type="term" value="F:hydrolase activity"/>
    <property type="evidence" value="ECO:0007669"/>
    <property type="project" value="UniProtKB-KW"/>
</dbReference>
<organism evidence="3 4">
    <name type="scientific">Chryseobacterium oranimense</name>
    <dbReference type="NCBI Taxonomy" id="421058"/>
    <lineage>
        <taxon>Bacteria</taxon>
        <taxon>Pseudomonadati</taxon>
        <taxon>Bacteroidota</taxon>
        <taxon>Flavobacteriia</taxon>
        <taxon>Flavobacteriales</taxon>
        <taxon>Weeksellaceae</taxon>
        <taxon>Chryseobacterium group</taxon>
        <taxon>Chryseobacterium</taxon>
    </lineage>
</organism>
<evidence type="ECO:0000313" key="4">
    <source>
        <dbReference type="Proteomes" id="UP000184047"/>
    </source>
</evidence>
<dbReference type="STRING" id="421058.SAMN05421866_1694"/>
<name>A0A1M5P6J7_9FLAO</name>
<dbReference type="GO" id="GO:0016747">
    <property type="term" value="F:acyltransferase activity, transferring groups other than amino-acyl groups"/>
    <property type="evidence" value="ECO:0007669"/>
    <property type="project" value="InterPro"/>
</dbReference>
<feature type="domain" description="Acyltransferase 3" evidence="2">
    <location>
        <begin position="13"/>
        <end position="329"/>
    </location>
</feature>
<feature type="transmembrane region" description="Helical" evidence="1">
    <location>
        <begin position="175"/>
        <end position="192"/>
    </location>
</feature>
<reference evidence="4" key="1">
    <citation type="submission" date="2016-11" db="EMBL/GenBank/DDBJ databases">
        <authorList>
            <person name="Varghese N."/>
            <person name="Submissions S."/>
        </authorList>
    </citation>
    <scope>NUCLEOTIDE SEQUENCE [LARGE SCALE GENOMIC DNA]</scope>
    <source>
        <strain evidence="4">DSM 19055</strain>
    </source>
</reference>
<gene>
    <name evidence="3" type="ORF">SAMN05421866_1694</name>
</gene>
<dbReference type="EMBL" id="FQWT01000002">
    <property type="protein sequence ID" value="SHG97406.1"/>
    <property type="molecule type" value="Genomic_DNA"/>
</dbReference>
<keyword evidence="1" id="KW-0812">Transmembrane</keyword>
<feature type="transmembrane region" description="Helical" evidence="1">
    <location>
        <begin position="212"/>
        <end position="230"/>
    </location>
</feature>